<gene>
    <name evidence="2" type="ORF">B6N60_03771</name>
</gene>
<dbReference type="PANTHER" id="PTHR43798">
    <property type="entry name" value="MONOACYLGLYCEROL LIPASE"/>
    <property type="match status" value="1"/>
</dbReference>
<feature type="domain" description="AB hydrolase-1" evidence="1">
    <location>
        <begin position="18"/>
        <end position="241"/>
    </location>
</feature>
<keyword evidence="2" id="KW-0378">Hydrolase</keyword>
<dbReference type="InterPro" id="IPR050266">
    <property type="entry name" value="AB_hydrolase_sf"/>
</dbReference>
<dbReference type="Proteomes" id="UP000683511">
    <property type="component" value="Chromosome"/>
</dbReference>
<dbReference type="EMBL" id="CP021056">
    <property type="protein sequence ID" value="QXE25061.1"/>
    <property type="molecule type" value="Genomic_DNA"/>
</dbReference>
<evidence type="ECO:0000313" key="3">
    <source>
        <dbReference type="Proteomes" id="UP000683511"/>
    </source>
</evidence>
<dbReference type="InterPro" id="IPR000073">
    <property type="entry name" value="AB_hydrolase_1"/>
</dbReference>
<dbReference type="PRINTS" id="PR00111">
    <property type="entry name" value="ABHYDROLASE"/>
</dbReference>
<reference evidence="2" key="1">
    <citation type="submission" date="2017-04" db="EMBL/GenBank/DDBJ databases">
        <title>Genome deletions in a multicellular cyanobacterial endosymbiont for morphological adaptation in marine diatoms.</title>
        <authorList>
            <person name="Wang Y."/>
            <person name="Gao H."/>
            <person name="Li R."/>
            <person name="Xu X."/>
        </authorList>
    </citation>
    <scope>NUCLEOTIDE SEQUENCE</scope>
    <source>
        <strain evidence="2">FACHB 800</strain>
    </source>
</reference>
<evidence type="ECO:0000259" key="1">
    <source>
        <dbReference type="Pfam" id="PF00561"/>
    </source>
</evidence>
<proteinExistence type="predicted"/>
<dbReference type="KEGG" id="rsin:B6N60_03771"/>
<dbReference type="InterPro" id="IPR029058">
    <property type="entry name" value="AB_hydrolase_fold"/>
</dbReference>
<dbReference type="SUPFAM" id="SSF53474">
    <property type="entry name" value="alpha/beta-Hydrolases"/>
    <property type="match status" value="1"/>
</dbReference>
<name>A0A975TBW6_9NOST</name>
<dbReference type="Gene3D" id="3.40.50.1820">
    <property type="entry name" value="alpha/beta hydrolase"/>
    <property type="match status" value="1"/>
</dbReference>
<sequence>MKLSQGLLFWQEVGEGIPIVFLHGAWHDSSQWVGVMKLLSQHFHCFAPDLLGFGESENPNIHHSIDLQVECLRELLQALKLEKVYLVGNSLGGWIAASYTLKYPEEVYGLVLLAPEGVRVEGEEKFWQKRQRLFNYSQFMVKLLRLLSPVLKLFGWNEKITEDLQLRKTLLEYPTACNLLFNRQQAEIKAELLDNYLGKISVPTLILQGGKDIKNNIDKSNIYARFIPQSNLKIIAHVGDILPDTCSSLVAEDIQDFVKENWL</sequence>
<dbReference type="AlphaFoldDB" id="A0A975TBW6"/>
<accession>A0A975TBW6</accession>
<organism evidence="2 3">
    <name type="scientific">Richelia sinica FACHB-800</name>
    <dbReference type="NCBI Taxonomy" id="1357546"/>
    <lineage>
        <taxon>Bacteria</taxon>
        <taxon>Bacillati</taxon>
        <taxon>Cyanobacteriota</taxon>
        <taxon>Cyanophyceae</taxon>
        <taxon>Nostocales</taxon>
        <taxon>Nostocaceae</taxon>
        <taxon>Richelia</taxon>
    </lineage>
</organism>
<dbReference type="GO" id="GO:0016787">
    <property type="term" value="F:hydrolase activity"/>
    <property type="evidence" value="ECO:0007669"/>
    <property type="project" value="UniProtKB-KW"/>
</dbReference>
<keyword evidence="3" id="KW-1185">Reference proteome</keyword>
<evidence type="ECO:0000313" key="2">
    <source>
        <dbReference type="EMBL" id="QXE25061.1"/>
    </source>
</evidence>
<dbReference type="Pfam" id="PF00561">
    <property type="entry name" value="Abhydrolase_1"/>
    <property type="match status" value="1"/>
</dbReference>
<protein>
    <submittedName>
        <fullName evidence="2">Alpha/beta hydrolase fold protein</fullName>
    </submittedName>
</protein>